<keyword evidence="1" id="KW-0732">Signal</keyword>
<evidence type="ECO:0000313" key="2">
    <source>
        <dbReference type="EMBL" id="KAK8036987.1"/>
    </source>
</evidence>
<gene>
    <name evidence="2" type="ORF">PG991_001301</name>
</gene>
<proteinExistence type="predicted"/>
<organism evidence="2 3">
    <name type="scientific">Apiospora marii</name>
    <dbReference type="NCBI Taxonomy" id="335849"/>
    <lineage>
        <taxon>Eukaryota</taxon>
        <taxon>Fungi</taxon>
        <taxon>Dikarya</taxon>
        <taxon>Ascomycota</taxon>
        <taxon>Pezizomycotina</taxon>
        <taxon>Sordariomycetes</taxon>
        <taxon>Xylariomycetidae</taxon>
        <taxon>Amphisphaeriales</taxon>
        <taxon>Apiosporaceae</taxon>
        <taxon>Apiospora</taxon>
    </lineage>
</organism>
<dbReference type="Proteomes" id="UP001396898">
    <property type="component" value="Unassembled WGS sequence"/>
</dbReference>
<keyword evidence="3" id="KW-1185">Reference proteome</keyword>
<accession>A0ABR1SRP6</accession>
<evidence type="ECO:0000256" key="1">
    <source>
        <dbReference type="SAM" id="SignalP"/>
    </source>
</evidence>
<feature type="chain" id="PRO_5045915624" evidence="1">
    <location>
        <begin position="23"/>
        <end position="204"/>
    </location>
</feature>
<reference evidence="2 3" key="1">
    <citation type="submission" date="2023-01" db="EMBL/GenBank/DDBJ databases">
        <title>Analysis of 21 Apiospora genomes using comparative genomics revels a genus with tremendous synthesis potential of carbohydrate active enzymes and secondary metabolites.</title>
        <authorList>
            <person name="Sorensen T."/>
        </authorList>
    </citation>
    <scope>NUCLEOTIDE SEQUENCE [LARGE SCALE GENOMIC DNA]</scope>
    <source>
        <strain evidence="2 3">CBS 20057</strain>
    </source>
</reference>
<comment type="caution">
    <text evidence="2">The sequence shown here is derived from an EMBL/GenBank/DDBJ whole genome shotgun (WGS) entry which is preliminary data.</text>
</comment>
<feature type="signal peptide" evidence="1">
    <location>
        <begin position="1"/>
        <end position="22"/>
    </location>
</feature>
<dbReference type="EMBL" id="JAQQWI010000003">
    <property type="protein sequence ID" value="KAK8036987.1"/>
    <property type="molecule type" value="Genomic_DNA"/>
</dbReference>
<sequence length="204" mass="21680">MKFLSAAALLLASTATAAPATAASSPPTCLMAKFRPADRAECTAPDGQTSAFLRVQLDRNLSGQERCFNLGATYSVSVSYTPKGSHAQAGPPVQALNGPVRVADGARGQYDFDFPIRYGDIEPGTHVVVAAEAMSSDGTFGGTEERAFIYVEAEKGSHRGRRSSSHDEEAERAWTTTTTYNDTLDTELHGLVAERGATYALPQC</sequence>
<name>A0ABR1SRP6_9PEZI</name>
<protein>
    <submittedName>
        <fullName evidence="2">Uncharacterized protein</fullName>
    </submittedName>
</protein>
<evidence type="ECO:0000313" key="3">
    <source>
        <dbReference type="Proteomes" id="UP001396898"/>
    </source>
</evidence>